<dbReference type="AlphaFoldDB" id="A0A974DDE2"/>
<proteinExistence type="predicted"/>
<sequence length="68" mass="8032">MAVWWAVKLRFSNLNFWVWYYHPPNFAMNLKAGTAYPQHEPNKYAVLKMYSTFHSSFEKAKSAQGIQC</sequence>
<reference evidence="2" key="1">
    <citation type="journal article" date="2016" name="Nature">
        <title>Genome evolution in the allotetraploid frog Xenopus laevis.</title>
        <authorList>
            <person name="Session A.M."/>
            <person name="Uno Y."/>
            <person name="Kwon T."/>
            <person name="Chapman J.A."/>
            <person name="Toyoda A."/>
            <person name="Takahashi S."/>
            <person name="Fukui A."/>
            <person name="Hikosaka A."/>
            <person name="Suzuki A."/>
            <person name="Kondo M."/>
            <person name="van Heeringen S.J."/>
            <person name="Quigley I."/>
            <person name="Heinz S."/>
            <person name="Ogino H."/>
            <person name="Ochi H."/>
            <person name="Hellsten U."/>
            <person name="Lyons J.B."/>
            <person name="Simakov O."/>
            <person name="Putnam N."/>
            <person name="Stites J."/>
            <person name="Kuroki Y."/>
            <person name="Tanaka T."/>
            <person name="Michiue T."/>
            <person name="Watanabe M."/>
            <person name="Bogdanovic O."/>
            <person name="Lister R."/>
            <person name="Georgiou G."/>
            <person name="Paranjpe S.S."/>
            <person name="van Kruijsbergen I."/>
            <person name="Shu S."/>
            <person name="Carlson J."/>
            <person name="Kinoshita T."/>
            <person name="Ohta Y."/>
            <person name="Mawaribuchi S."/>
            <person name="Jenkins J."/>
            <person name="Grimwood J."/>
            <person name="Schmutz J."/>
            <person name="Mitros T."/>
            <person name="Mozaffari S.V."/>
            <person name="Suzuki Y."/>
            <person name="Haramoto Y."/>
            <person name="Yamamoto T.S."/>
            <person name="Takagi C."/>
            <person name="Heald R."/>
            <person name="Miller K."/>
            <person name="Haudenschild C."/>
            <person name="Kitzman J."/>
            <person name="Nakayama T."/>
            <person name="Izutsu Y."/>
            <person name="Robert J."/>
            <person name="Fortriede J."/>
            <person name="Burns K."/>
            <person name="Lotay V."/>
            <person name="Karimi K."/>
            <person name="Yasuoka Y."/>
            <person name="Dichmann D.S."/>
            <person name="Flajnik M.F."/>
            <person name="Houston D.W."/>
            <person name="Shendure J."/>
            <person name="DuPasquier L."/>
            <person name="Vize P.D."/>
            <person name="Zorn A.M."/>
            <person name="Ito M."/>
            <person name="Marcotte E.M."/>
            <person name="Wallingford J.B."/>
            <person name="Ito Y."/>
            <person name="Asashima M."/>
            <person name="Ueno N."/>
            <person name="Matsuda Y."/>
            <person name="Veenstra G.J."/>
            <person name="Fujiyama A."/>
            <person name="Harland R.M."/>
            <person name="Taira M."/>
            <person name="Rokhsar D.S."/>
        </authorList>
    </citation>
    <scope>NUCLEOTIDE SEQUENCE [LARGE SCALE GENOMIC DNA]</scope>
    <source>
        <strain evidence="2">J</strain>
    </source>
</reference>
<accession>A0A974DDE2</accession>
<gene>
    <name evidence="1" type="ORF">XELAEV_18018623mg</name>
</gene>
<organism evidence="1 2">
    <name type="scientific">Xenopus laevis</name>
    <name type="common">African clawed frog</name>
    <dbReference type="NCBI Taxonomy" id="8355"/>
    <lineage>
        <taxon>Eukaryota</taxon>
        <taxon>Metazoa</taxon>
        <taxon>Chordata</taxon>
        <taxon>Craniata</taxon>
        <taxon>Vertebrata</taxon>
        <taxon>Euteleostomi</taxon>
        <taxon>Amphibia</taxon>
        <taxon>Batrachia</taxon>
        <taxon>Anura</taxon>
        <taxon>Pipoidea</taxon>
        <taxon>Pipidae</taxon>
        <taxon>Xenopodinae</taxon>
        <taxon>Xenopus</taxon>
        <taxon>Xenopus</taxon>
    </lineage>
</organism>
<protein>
    <submittedName>
        <fullName evidence="1">Uncharacterized protein</fullName>
    </submittedName>
</protein>
<dbReference type="Proteomes" id="UP000694892">
    <property type="component" value="Chromosome 3L"/>
</dbReference>
<evidence type="ECO:0000313" key="2">
    <source>
        <dbReference type="Proteomes" id="UP000694892"/>
    </source>
</evidence>
<name>A0A974DDE2_XENLA</name>
<dbReference type="EMBL" id="CM004470">
    <property type="protein sequence ID" value="OCT90008.1"/>
    <property type="molecule type" value="Genomic_DNA"/>
</dbReference>
<evidence type="ECO:0000313" key="1">
    <source>
        <dbReference type="EMBL" id="OCT90008.1"/>
    </source>
</evidence>